<sequence length="137" mass="12792">MASRVVIFVIVLAFVHATARNVPSDADHLDSSNVVPNEEQALHAGAPLMAESPSTTGLDQDKKNFVYGGVGGFAGIGGYAGFIGGLPTIGGLGGTGKYGGIGGAGGIGGVAGLGTGGLGGLGGAGGGGAGGSTLPSP</sequence>
<reference evidence="2" key="2">
    <citation type="journal article" date="2023" name="Int. J. Mol. Sci.">
        <title>De Novo Assembly and Annotation of 11 Diverse Shrub Willow (Salix) Genomes Reveals Novel Gene Organization in Sex-Linked Regions.</title>
        <authorList>
            <person name="Hyden B."/>
            <person name="Feng K."/>
            <person name="Yates T.B."/>
            <person name="Jawdy S."/>
            <person name="Cereghino C."/>
            <person name="Smart L.B."/>
            <person name="Muchero W."/>
        </authorList>
    </citation>
    <scope>NUCLEOTIDE SEQUENCE [LARGE SCALE GENOMIC DNA]</scope>
    <source>
        <tissue evidence="2">Shoot tip</tissue>
    </source>
</reference>
<organism evidence="2 3">
    <name type="scientific">Salix viminalis</name>
    <name type="common">Common osier</name>
    <name type="synonym">Basket willow</name>
    <dbReference type="NCBI Taxonomy" id="40686"/>
    <lineage>
        <taxon>Eukaryota</taxon>
        <taxon>Viridiplantae</taxon>
        <taxon>Streptophyta</taxon>
        <taxon>Embryophyta</taxon>
        <taxon>Tracheophyta</taxon>
        <taxon>Spermatophyta</taxon>
        <taxon>Magnoliopsida</taxon>
        <taxon>eudicotyledons</taxon>
        <taxon>Gunneridae</taxon>
        <taxon>Pentapetalae</taxon>
        <taxon>rosids</taxon>
        <taxon>fabids</taxon>
        <taxon>Malpighiales</taxon>
        <taxon>Salicaceae</taxon>
        <taxon>Saliceae</taxon>
        <taxon>Salix</taxon>
    </lineage>
</organism>
<feature type="signal peptide" evidence="1">
    <location>
        <begin position="1"/>
        <end position="19"/>
    </location>
</feature>
<keyword evidence="3" id="KW-1185">Reference proteome</keyword>
<evidence type="ECO:0000256" key="1">
    <source>
        <dbReference type="SAM" id="SignalP"/>
    </source>
</evidence>
<proteinExistence type="predicted"/>
<comment type="caution">
    <text evidence="2">The sequence shown here is derived from an EMBL/GenBank/DDBJ whole genome shotgun (WGS) entry which is preliminary data.</text>
</comment>
<dbReference type="AlphaFoldDB" id="A0A9Q0TLG3"/>
<evidence type="ECO:0000313" key="2">
    <source>
        <dbReference type="EMBL" id="KAJ6713782.1"/>
    </source>
</evidence>
<reference evidence="2" key="1">
    <citation type="submission" date="2022-11" db="EMBL/GenBank/DDBJ databases">
        <authorList>
            <person name="Hyden B.L."/>
            <person name="Feng K."/>
            <person name="Yates T."/>
            <person name="Jawdy S."/>
            <person name="Smart L.B."/>
            <person name="Muchero W."/>
        </authorList>
    </citation>
    <scope>NUCLEOTIDE SEQUENCE</scope>
    <source>
        <tissue evidence="2">Shoot tip</tissue>
    </source>
</reference>
<protein>
    <submittedName>
        <fullName evidence="2">GLYCINE-RICH PROTEIN</fullName>
    </submittedName>
</protein>
<feature type="chain" id="PRO_5040106716" evidence="1">
    <location>
        <begin position="20"/>
        <end position="137"/>
    </location>
</feature>
<accession>A0A9Q0TLG3</accession>
<dbReference type="Proteomes" id="UP001151529">
    <property type="component" value="Chromosome 1"/>
</dbReference>
<evidence type="ECO:0000313" key="3">
    <source>
        <dbReference type="Proteomes" id="UP001151529"/>
    </source>
</evidence>
<dbReference type="EMBL" id="JAPFFL010000007">
    <property type="protein sequence ID" value="KAJ6713782.1"/>
    <property type="molecule type" value="Genomic_DNA"/>
</dbReference>
<dbReference type="OrthoDB" id="1002057at2759"/>
<dbReference type="PANTHER" id="PTHR34463">
    <property type="entry name" value="GLYCINE-RICH PROTEIN"/>
    <property type="match status" value="1"/>
</dbReference>
<dbReference type="PANTHER" id="PTHR34463:SF12">
    <property type="entry name" value="GLYCINE-RICH PROTEIN"/>
    <property type="match status" value="1"/>
</dbReference>
<name>A0A9Q0TLG3_SALVM</name>
<gene>
    <name evidence="2" type="ORF">OIU85_025412</name>
</gene>
<keyword evidence="1" id="KW-0732">Signal</keyword>